<feature type="compositionally biased region" description="Polar residues" evidence="1">
    <location>
        <begin position="79"/>
        <end position="95"/>
    </location>
</feature>
<dbReference type="Proteomes" id="UP000233551">
    <property type="component" value="Unassembled WGS sequence"/>
</dbReference>
<feature type="region of interest" description="Disordered" evidence="1">
    <location>
        <begin position="79"/>
        <end position="125"/>
    </location>
</feature>
<gene>
    <name evidence="2" type="ORF">CRG98_042072</name>
</gene>
<comment type="caution">
    <text evidence="2">The sequence shown here is derived from an EMBL/GenBank/DDBJ whole genome shotgun (WGS) entry which is preliminary data.</text>
</comment>
<feature type="compositionally biased region" description="Basic and acidic residues" evidence="1">
    <location>
        <begin position="99"/>
        <end position="116"/>
    </location>
</feature>
<protein>
    <submittedName>
        <fullName evidence="2">Uncharacterized protein</fullName>
    </submittedName>
</protein>
<keyword evidence="3" id="KW-1185">Reference proteome</keyword>
<evidence type="ECO:0000313" key="3">
    <source>
        <dbReference type="Proteomes" id="UP000233551"/>
    </source>
</evidence>
<dbReference type="AlphaFoldDB" id="A0A2I0I239"/>
<evidence type="ECO:0000256" key="1">
    <source>
        <dbReference type="SAM" id="MobiDB-lite"/>
    </source>
</evidence>
<organism evidence="2 3">
    <name type="scientific">Punica granatum</name>
    <name type="common">Pomegranate</name>
    <dbReference type="NCBI Taxonomy" id="22663"/>
    <lineage>
        <taxon>Eukaryota</taxon>
        <taxon>Viridiplantae</taxon>
        <taxon>Streptophyta</taxon>
        <taxon>Embryophyta</taxon>
        <taxon>Tracheophyta</taxon>
        <taxon>Spermatophyta</taxon>
        <taxon>Magnoliopsida</taxon>
        <taxon>eudicotyledons</taxon>
        <taxon>Gunneridae</taxon>
        <taxon>Pentapetalae</taxon>
        <taxon>rosids</taxon>
        <taxon>malvids</taxon>
        <taxon>Myrtales</taxon>
        <taxon>Lythraceae</taxon>
        <taxon>Punica</taxon>
    </lineage>
</organism>
<dbReference type="EMBL" id="PGOL01004355">
    <property type="protein sequence ID" value="PKI37536.1"/>
    <property type="molecule type" value="Genomic_DNA"/>
</dbReference>
<reference evidence="2 3" key="1">
    <citation type="submission" date="2017-11" db="EMBL/GenBank/DDBJ databases">
        <title>De-novo sequencing of pomegranate (Punica granatum L.) genome.</title>
        <authorList>
            <person name="Akparov Z."/>
            <person name="Amiraslanov A."/>
            <person name="Hajiyeva S."/>
            <person name="Abbasov M."/>
            <person name="Kaur K."/>
            <person name="Hamwieh A."/>
            <person name="Solovyev V."/>
            <person name="Salamov A."/>
            <person name="Braich B."/>
            <person name="Kosarev P."/>
            <person name="Mahmoud A."/>
            <person name="Hajiyev E."/>
            <person name="Babayeva S."/>
            <person name="Izzatullayeva V."/>
            <person name="Mammadov A."/>
            <person name="Mammadov A."/>
            <person name="Sharifova S."/>
            <person name="Ojaghi J."/>
            <person name="Eynullazada K."/>
            <person name="Bayramov B."/>
            <person name="Abdulazimova A."/>
            <person name="Shahmuradov I."/>
        </authorList>
    </citation>
    <scope>NUCLEOTIDE SEQUENCE [LARGE SCALE GENOMIC DNA]</scope>
    <source>
        <strain evidence="3">cv. AG2017</strain>
        <tissue evidence="2">Leaf</tissue>
    </source>
</reference>
<accession>A0A2I0I239</accession>
<sequence length="125" mass="13904">MESDAAKASNENGSCGCMAVMTHQFISDCSSFLCFDLEHRKFSIQRQSPESPSSSPSSNRVQRLRSFLFSILLRVAASARQSLQTPSFRLQTTAGQLPKRQEAHPKTSKRRFEATRDGGNLNFSS</sequence>
<name>A0A2I0I239_PUNGR</name>
<evidence type="ECO:0000313" key="2">
    <source>
        <dbReference type="EMBL" id="PKI37536.1"/>
    </source>
</evidence>
<proteinExistence type="predicted"/>